<comment type="caution">
    <text evidence="1">The sequence shown here is derived from an EMBL/GenBank/DDBJ whole genome shotgun (WGS) entry which is preliminary data.</text>
</comment>
<evidence type="ECO:0000313" key="1">
    <source>
        <dbReference type="EMBL" id="MEQ2424344.1"/>
    </source>
</evidence>
<name>A0ABV1D1S9_9FIRM</name>
<sequence length="55" mass="6568">MKSMKREDKPPEEPPEELLKEFEWAKDHIPDDEVPQPAPDEFEKVWKRIQDGHGK</sequence>
<proteinExistence type="predicted"/>
<accession>A0ABV1D1S9</accession>
<protein>
    <recommendedName>
        <fullName evidence="3">Antitoxin</fullName>
    </recommendedName>
</protein>
<organism evidence="1 2">
    <name type="scientific">Enterocloster hominis</name>
    <name type="common">ex Hitch et al. 2024</name>
    <dbReference type="NCBI Taxonomy" id="1917870"/>
    <lineage>
        <taxon>Bacteria</taxon>
        <taxon>Bacillati</taxon>
        <taxon>Bacillota</taxon>
        <taxon>Clostridia</taxon>
        <taxon>Lachnospirales</taxon>
        <taxon>Lachnospiraceae</taxon>
        <taxon>Enterocloster</taxon>
    </lineage>
</organism>
<reference evidence="1 2" key="1">
    <citation type="submission" date="2024-03" db="EMBL/GenBank/DDBJ databases">
        <title>Human intestinal bacterial collection.</title>
        <authorList>
            <person name="Pauvert C."/>
            <person name="Hitch T.C.A."/>
            <person name="Clavel T."/>
        </authorList>
    </citation>
    <scope>NUCLEOTIDE SEQUENCE [LARGE SCALE GENOMIC DNA]</scope>
    <source>
        <strain evidence="1 2">CLA-SR-H021</strain>
    </source>
</reference>
<dbReference type="EMBL" id="JBBMFM010000012">
    <property type="protein sequence ID" value="MEQ2424344.1"/>
    <property type="molecule type" value="Genomic_DNA"/>
</dbReference>
<dbReference type="RefSeq" id="WP_349117861.1">
    <property type="nucleotide sequence ID" value="NZ_JBBMFM010000012.1"/>
</dbReference>
<evidence type="ECO:0000313" key="2">
    <source>
        <dbReference type="Proteomes" id="UP001454086"/>
    </source>
</evidence>
<dbReference type="Proteomes" id="UP001454086">
    <property type="component" value="Unassembled WGS sequence"/>
</dbReference>
<keyword evidence="2" id="KW-1185">Reference proteome</keyword>
<gene>
    <name evidence="1" type="ORF">WMQ36_05105</name>
</gene>
<evidence type="ECO:0008006" key="3">
    <source>
        <dbReference type="Google" id="ProtNLM"/>
    </source>
</evidence>